<dbReference type="EMBL" id="NQVE01000182">
    <property type="protein sequence ID" value="RAL41957.1"/>
    <property type="molecule type" value="Genomic_DNA"/>
</dbReference>
<evidence type="ECO:0000313" key="2">
    <source>
        <dbReference type="Proteomes" id="UP000249390"/>
    </source>
</evidence>
<organism evidence="1 2">
    <name type="scientific">Cuscuta australis</name>
    <dbReference type="NCBI Taxonomy" id="267555"/>
    <lineage>
        <taxon>Eukaryota</taxon>
        <taxon>Viridiplantae</taxon>
        <taxon>Streptophyta</taxon>
        <taxon>Embryophyta</taxon>
        <taxon>Tracheophyta</taxon>
        <taxon>Spermatophyta</taxon>
        <taxon>Magnoliopsida</taxon>
        <taxon>eudicotyledons</taxon>
        <taxon>Gunneridae</taxon>
        <taxon>Pentapetalae</taxon>
        <taxon>asterids</taxon>
        <taxon>lamiids</taxon>
        <taxon>Solanales</taxon>
        <taxon>Convolvulaceae</taxon>
        <taxon>Cuscuteae</taxon>
        <taxon>Cuscuta</taxon>
        <taxon>Cuscuta subgen. Grammica</taxon>
        <taxon>Cuscuta sect. Cleistogrammica</taxon>
    </lineage>
</organism>
<protein>
    <submittedName>
        <fullName evidence="1">Uncharacterized protein</fullName>
    </submittedName>
</protein>
<gene>
    <name evidence="1" type="ORF">DM860_016332</name>
</gene>
<sequence>MDYWLRPDLKSGNFTEAEDKFIINLHSILGENYLHTPFSFLLFSKYIPLVSN</sequence>
<comment type="caution">
    <text evidence="1">The sequence shown here is derived from an EMBL/GenBank/DDBJ whole genome shotgun (WGS) entry which is preliminary data.</text>
</comment>
<accession>A0A328D841</accession>
<dbReference type="AlphaFoldDB" id="A0A328D841"/>
<reference evidence="1 2" key="1">
    <citation type="submission" date="2018-06" db="EMBL/GenBank/DDBJ databases">
        <title>The Genome of Cuscuta australis (Dodder) Provides Insight into the Evolution of Plant Parasitism.</title>
        <authorList>
            <person name="Liu H."/>
        </authorList>
    </citation>
    <scope>NUCLEOTIDE SEQUENCE [LARGE SCALE GENOMIC DNA]</scope>
    <source>
        <strain evidence="2">cv. Yunnan</strain>
        <tissue evidence="1">Vines</tissue>
    </source>
</reference>
<proteinExistence type="predicted"/>
<evidence type="ECO:0000313" key="1">
    <source>
        <dbReference type="EMBL" id="RAL41957.1"/>
    </source>
</evidence>
<keyword evidence="2" id="KW-1185">Reference proteome</keyword>
<dbReference type="Proteomes" id="UP000249390">
    <property type="component" value="Unassembled WGS sequence"/>
</dbReference>
<name>A0A328D841_9ASTE</name>